<keyword evidence="3" id="KW-1185">Reference proteome</keyword>
<organism evidence="2 3">
    <name type="scientific">Panicum virgatum</name>
    <name type="common">Blackwell switchgrass</name>
    <dbReference type="NCBI Taxonomy" id="38727"/>
    <lineage>
        <taxon>Eukaryota</taxon>
        <taxon>Viridiplantae</taxon>
        <taxon>Streptophyta</taxon>
        <taxon>Embryophyta</taxon>
        <taxon>Tracheophyta</taxon>
        <taxon>Spermatophyta</taxon>
        <taxon>Magnoliopsida</taxon>
        <taxon>Liliopsida</taxon>
        <taxon>Poales</taxon>
        <taxon>Poaceae</taxon>
        <taxon>PACMAD clade</taxon>
        <taxon>Panicoideae</taxon>
        <taxon>Panicodae</taxon>
        <taxon>Paniceae</taxon>
        <taxon>Panicinae</taxon>
        <taxon>Panicum</taxon>
        <taxon>Panicum sect. Hiantes</taxon>
    </lineage>
</organism>
<accession>A0A8T0TLQ2</accession>
<dbReference type="EMBL" id="CM029043">
    <property type="protein sequence ID" value="KAG2612871.1"/>
    <property type="molecule type" value="Genomic_DNA"/>
</dbReference>
<feature type="compositionally biased region" description="Pro residues" evidence="1">
    <location>
        <begin position="80"/>
        <end position="98"/>
    </location>
</feature>
<feature type="region of interest" description="Disordered" evidence="1">
    <location>
        <begin position="26"/>
        <end position="116"/>
    </location>
</feature>
<evidence type="ECO:0000313" key="2">
    <source>
        <dbReference type="EMBL" id="KAG2612871.1"/>
    </source>
</evidence>
<evidence type="ECO:0000313" key="3">
    <source>
        <dbReference type="Proteomes" id="UP000823388"/>
    </source>
</evidence>
<evidence type="ECO:0000256" key="1">
    <source>
        <dbReference type="SAM" id="MobiDB-lite"/>
    </source>
</evidence>
<sequence length="174" mass="19748">MCATARYPDPFPTPPLIRLAERHSIEHLTGADAHRLPPHSKRGEEDDDDSAPWRRHRQPRRPPPTTAHPRGRRRRSHRTPAPPGSRTPPTSPSTPPPTSVWRPTRTRASVSNSSTITRSARRKRFAFCLPNSSANSVVIHDRWNQLFCSVSFSVGFPRCFNRTSLGCLILKFLY</sequence>
<dbReference type="AlphaFoldDB" id="A0A8T0TLQ2"/>
<name>A0A8T0TLQ2_PANVG</name>
<comment type="caution">
    <text evidence="2">The sequence shown here is derived from an EMBL/GenBank/DDBJ whole genome shotgun (WGS) entry which is preliminary data.</text>
</comment>
<protein>
    <submittedName>
        <fullName evidence="2">Uncharacterized protein</fullName>
    </submittedName>
</protein>
<feature type="compositionally biased region" description="Basic residues" evidence="1">
    <location>
        <begin position="69"/>
        <end position="78"/>
    </location>
</feature>
<reference evidence="2" key="1">
    <citation type="submission" date="2020-05" db="EMBL/GenBank/DDBJ databases">
        <title>WGS assembly of Panicum virgatum.</title>
        <authorList>
            <person name="Lovell J.T."/>
            <person name="Jenkins J."/>
            <person name="Shu S."/>
            <person name="Juenger T.E."/>
            <person name="Schmutz J."/>
        </authorList>
    </citation>
    <scope>NUCLEOTIDE SEQUENCE</scope>
    <source>
        <strain evidence="2">AP13</strain>
    </source>
</reference>
<proteinExistence type="predicted"/>
<dbReference type="Proteomes" id="UP000823388">
    <property type="component" value="Chromosome 4K"/>
</dbReference>
<gene>
    <name evidence="2" type="ORF">PVAP13_4KG311700</name>
</gene>